<gene>
    <name evidence="2" type="ORF">TELCIR_18081</name>
</gene>
<evidence type="ECO:0000256" key="1">
    <source>
        <dbReference type="SAM" id="MobiDB-lite"/>
    </source>
</evidence>
<dbReference type="OrthoDB" id="5781026at2759"/>
<feature type="compositionally biased region" description="Polar residues" evidence="1">
    <location>
        <begin position="201"/>
        <end position="219"/>
    </location>
</feature>
<feature type="region of interest" description="Disordered" evidence="1">
    <location>
        <begin position="140"/>
        <end position="269"/>
    </location>
</feature>
<feature type="compositionally biased region" description="Basic and acidic residues" evidence="1">
    <location>
        <begin position="259"/>
        <end position="269"/>
    </location>
</feature>
<name>A0A2G9TR07_TELCI</name>
<keyword evidence="3" id="KW-1185">Reference proteome</keyword>
<dbReference type="Proteomes" id="UP000230423">
    <property type="component" value="Unassembled WGS sequence"/>
</dbReference>
<protein>
    <submittedName>
        <fullName evidence="2">Uncharacterized protein</fullName>
    </submittedName>
</protein>
<dbReference type="EMBL" id="KZ355517">
    <property type="protein sequence ID" value="PIO60421.1"/>
    <property type="molecule type" value="Genomic_DNA"/>
</dbReference>
<evidence type="ECO:0000313" key="3">
    <source>
        <dbReference type="Proteomes" id="UP000230423"/>
    </source>
</evidence>
<proteinExistence type="predicted"/>
<dbReference type="AlphaFoldDB" id="A0A2G9TR07"/>
<feature type="compositionally biased region" description="Basic and acidic residues" evidence="1">
    <location>
        <begin position="189"/>
        <end position="200"/>
    </location>
</feature>
<sequence>MIDRMRQSSFMVTTTYVNRAKRQEEEMPPMTALPDFGLNTDDIRYFKMDSIIRGKGPDRLKFLDLEGRWTLSGKSMPYISSAFNHLERLNDARIPFRDITDEPINALGMVGWTPSSEPSKVPERKSVATFKTPVAVVLDDEVPPSPREPVPHRTAGYGLAHQKRKLQIPDRSRSVSPLRAESPLQSYDKYAKYERNRTDSMTRYGTQWNGPGFSSTQRSGTDERPPHRTPALSPASKVPAPIDRSFKGKEYPTKVPDILAERAQRVNRG</sequence>
<accession>A0A2G9TR07</accession>
<organism evidence="2 3">
    <name type="scientific">Teladorsagia circumcincta</name>
    <name type="common">Brown stomach worm</name>
    <name type="synonym">Ostertagia circumcincta</name>
    <dbReference type="NCBI Taxonomy" id="45464"/>
    <lineage>
        <taxon>Eukaryota</taxon>
        <taxon>Metazoa</taxon>
        <taxon>Ecdysozoa</taxon>
        <taxon>Nematoda</taxon>
        <taxon>Chromadorea</taxon>
        <taxon>Rhabditida</taxon>
        <taxon>Rhabditina</taxon>
        <taxon>Rhabditomorpha</taxon>
        <taxon>Strongyloidea</taxon>
        <taxon>Trichostrongylidae</taxon>
        <taxon>Teladorsagia</taxon>
    </lineage>
</organism>
<evidence type="ECO:0000313" key="2">
    <source>
        <dbReference type="EMBL" id="PIO60421.1"/>
    </source>
</evidence>
<reference evidence="2 3" key="1">
    <citation type="submission" date="2015-09" db="EMBL/GenBank/DDBJ databases">
        <title>Draft genome of the parasitic nematode Teladorsagia circumcincta isolate WARC Sus (inbred).</title>
        <authorList>
            <person name="Mitreva M."/>
        </authorList>
    </citation>
    <scope>NUCLEOTIDE SEQUENCE [LARGE SCALE GENOMIC DNA]</scope>
    <source>
        <strain evidence="2 3">S</strain>
    </source>
</reference>